<dbReference type="Proteomes" id="UP000653305">
    <property type="component" value="Unassembled WGS sequence"/>
</dbReference>
<evidence type="ECO:0000313" key="2">
    <source>
        <dbReference type="Proteomes" id="UP000653305"/>
    </source>
</evidence>
<keyword evidence="2" id="KW-1185">Reference proteome</keyword>
<sequence length="55" mass="6632">MFVIYETRRRAGYIHRRVFTLFSFLVRRLKLKARKQNLLSLQSQVERNSHAGLEP</sequence>
<evidence type="ECO:0000313" key="1">
    <source>
        <dbReference type="EMBL" id="GFQ00106.1"/>
    </source>
</evidence>
<organism evidence="1 2">
    <name type="scientific">Phtheirospermum japonicum</name>
    <dbReference type="NCBI Taxonomy" id="374723"/>
    <lineage>
        <taxon>Eukaryota</taxon>
        <taxon>Viridiplantae</taxon>
        <taxon>Streptophyta</taxon>
        <taxon>Embryophyta</taxon>
        <taxon>Tracheophyta</taxon>
        <taxon>Spermatophyta</taxon>
        <taxon>Magnoliopsida</taxon>
        <taxon>eudicotyledons</taxon>
        <taxon>Gunneridae</taxon>
        <taxon>Pentapetalae</taxon>
        <taxon>asterids</taxon>
        <taxon>lamiids</taxon>
        <taxon>Lamiales</taxon>
        <taxon>Orobanchaceae</taxon>
        <taxon>Orobanchaceae incertae sedis</taxon>
        <taxon>Phtheirospermum</taxon>
    </lineage>
</organism>
<accession>A0A830CYF8</accession>
<name>A0A830CYF8_9LAMI</name>
<gene>
    <name evidence="1" type="ORF">PHJA_002154600</name>
</gene>
<comment type="caution">
    <text evidence="1">The sequence shown here is derived from an EMBL/GenBank/DDBJ whole genome shotgun (WGS) entry which is preliminary data.</text>
</comment>
<dbReference type="AlphaFoldDB" id="A0A830CYF8"/>
<protein>
    <submittedName>
        <fullName evidence="1">Uncharacterized protein</fullName>
    </submittedName>
</protein>
<reference evidence="1" key="1">
    <citation type="submission" date="2020-07" db="EMBL/GenBank/DDBJ databases">
        <title>Ethylene signaling mediates host invasion by parasitic plants.</title>
        <authorList>
            <person name="Yoshida S."/>
        </authorList>
    </citation>
    <scope>NUCLEOTIDE SEQUENCE</scope>
    <source>
        <strain evidence="1">Okayama</strain>
    </source>
</reference>
<proteinExistence type="predicted"/>
<dbReference type="EMBL" id="BMAC01000609">
    <property type="protein sequence ID" value="GFQ00106.1"/>
    <property type="molecule type" value="Genomic_DNA"/>
</dbReference>